<reference evidence="1 2" key="1">
    <citation type="submission" date="2010-12" db="EMBL/GenBank/DDBJ databases">
        <authorList>
            <person name="Muzny D."/>
            <person name="Qin X."/>
            <person name="Deng J."/>
            <person name="Jiang H."/>
            <person name="Liu Y."/>
            <person name="Qu J."/>
            <person name="Song X.-Z."/>
            <person name="Zhang L."/>
            <person name="Thornton R."/>
            <person name="Coyle M."/>
            <person name="Francisco L."/>
            <person name="Jackson L."/>
            <person name="Javaid M."/>
            <person name="Korchina V."/>
            <person name="Kovar C."/>
            <person name="Mata R."/>
            <person name="Mathew T."/>
            <person name="Ngo R."/>
            <person name="Nguyen L."/>
            <person name="Nguyen N."/>
            <person name="Okwuonu G."/>
            <person name="Ongeri F."/>
            <person name="Pham C."/>
            <person name="Simmons D."/>
            <person name="Wilczek-Boney K."/>
            <person name="Hale W."/>
            <person name="Jakkamsetti A."/>
            <person name="Pham P."/>
            <person name="Ruth R."/>
            <person name="San Lucas F."/>
            <person name="Warren J."/>
            <person name="Zhang J."/>
            <person name="Zhao Z."/>
            <person name="Zhou C."/>
            <person name="Zhu D."/>
            <person name="Lee S."/>
            <person name="Bess C."/>
            <person name="Blankenburg K."/>
            <person name="Forbes L."/>
            <person name="Fu Q."/>
            <person name="Gubbala S."/>
            <person name="Hirani K."/>
            <person name="Jayaseelan J.C."/>
            <person name="Lara F."/>
            <person name="Munidasa M."/>
            <person name="Palculict T."/>
            <person name="Patil S."/>
            <person name="Pu L.-L."/>
            <person name="Saada N."/>
            <person name="Tang L."/>
            <person name="Weissenberger G."/>
            <person name="Zhu Y."/>
            <person name="Hemphill L."/>
            <person name="Shang Y."/>
            <person name="Youmans B."/>
            <person name="Ayvaz T."/>
            <person name="Ross M."/>
            <person name="Santibanez J."/>
            <person name="Aqrawi P."/>
            <person name="Gross S."/>
            <person name="Joshi V."/>
            <person name="Fowler G."/>
            <person name="Nazareth L."/>
            <person name="Reid J."/>
            <person name="Worley K."/>
            <person name="Petrosino J."/>
            <person name="Highlander S."/>
            <person name="Gibbs R."/>
        </authorList>
    </citation>
    <scope>NUCLEOTIDE SEQUENCE [LARGE SCALE GENOMIC DNA]</scope>
    <source>
        <strain evidence="1 2">ATCC 51333</strain>
    </source>
</reference>
<dbReference type="AlphaFoldDB" id="E6LWL5"/>
<name>E6LWL5_9ACTO</name>
<gene>
    <name evidence="1" type="ORF">HMPREF0388_0252</name>
</gene>
<protein>
    <submittedName>
        <fullName evidence="1">Uncharacterized protein</fullName>
    </submittedName>
</protein>
<proteinExistence type="predicted"/>
<comment type="caution">
    <text evidence="1">The sequence shown here is derived from an EMBL/GenBank/DDBJ whole genome shotgun (WGS) entry which is preliminary data.</text>
</comment>
<dbReference type="Proteomes" id="UP000005573">
    <property type="component" value="Unassembled WGS sequence"/>
</dbReference>
<sequence length="62" mass="6970">MNGLGTGAPGRNGRIAGYLTRLHGINRDLRTGRRKERLPLAALLRIASLWRNRIPGRLRKVI</sequence>
<accession>E6LWL5</accession>
<organism evidence="1 2">
    <name type="scientific">Mobiluncus curtisii ATCC 51333</name>
    <dbReference type="NCBI Taxonomy" id="887326"/>
    <lineage>
        <taxon>Bacteria</taxon>
        <taxon>Bacillati</taxon>
        <taxon>Actinomycetota</taxon>
        <taxon>Actinomycetes</taxon>
        <taxon>Actinomycetales</taxon>
        <taxon>Actinomycetaceae</taxon>
        <taxon>Mobiluncus</taxon>
    </lineage>
</organism>
<evidence type="ECO:0000313" key="2">
    <source>
        <dbReference type="Proteomes" id="UP000005573"/>
    </source>
</evidence>
<evidence type="ECO:0000313" key="1">
    <source>
        <dbReference type="EMBL" id="EFU81100.1"/>
    </source>
</evidence>
<dbReference type="HOGENOM" id="CLU_2899252_0_0_11"/>
<dbReference type="EMBL" id="AEPY01000001">
    <property type="protein sequence ID" value="EFU81100.1"/>
    <property type="molecule type" value="Genomic_DNA"/>
</dbReference>